<gene>
    <name evidence="2" type="ORF">H1R20_g8093</name>
</gene>
<keyword evidence="3" id="KW-1185">Reference proteome</keyword>
<comment type="caution">
    <text evidence="2">The sequence shown here is derived from an EMBL/GenBank/DDBJ whole genome shotgun (WGS) entry which is preliminary data.</text>
</comment>
<dbReference type="EMBL" id="JANBPK010000913">
    <property type="protein sequence ID" value="KAJ2928998.1"/>
    <property type="molecule type" value="Genomic_DNA"/>
</dbReference>
<dbReference type="AlphaFoldDB" id="A0A9W8JDX1"/>
<dbReference type="Proteomes" id="UP001140091">
    <property type="component" value="Unassembled WGS sequence"/>
</dbReference>
<feature type="region of interest" description="Disordered" evidence="1">
    <location>
        <begin position="167"/>
        <end position="189"/>
    </location>
</feature>
<feature type="region of interest" description="Disordered" evidence="1">
    <location>
        <begin position="207"/>
        <end position="246"/>
    </location>
</feature>
<accession>A0A9W8JDX1</accession>
<reference evidence="2" key="1">
    <citation type="submission" date="2022-06" db="EMBL/GenBank/DDBJ databases">
        <title>Genome Sequence of Candolleomyces eurysporus.</title>
        <authorList>
            <person name="Buettner E."/>
        </authorList>
    </citation>
    <scope>NUCLEOTIDE SEQUENCE</scope>
    <source>
        <strain evidence="2">VTCC 930004</strain>
    </source>
</reference>
<evidence type="ECO:0000256" key="1">
    <source>
        <dbReference type="SAM" id="MobiDB-lite"/>
    </source>
</evidence>
<organism evidence="2 3">
    <name type="scientific">Candolleomyces eurysporus</name>
    <dbReference type="NCBI Taxonomy" id="2828524"/>
    <lineage>
        <taxon>Eukaryota</taxon>
        <taxon>Fungi</taxon>
        <taxon>Dikarya</taxon>
        <taxon>Basidiomycota</taxon>
        <taxon>Agaricomycotina</taxon>
        <taxon>Agaricomycetes</taxon>
        <taxon>Agaricomycetidae</taxon>
        <taxon>Agaricales</taxon>
        <taxon>Agaricineae</taxon>
        <taxon>Psathyrellaceae</taxon>
        <taxon>Candolleomyces</taxon>
    </lineage>
</organism>
<evidence type="ECO:0000313" key="3">
    <source>
        <dbReference type="Proteomes" id="UP001140091"/>
    </source>
</evidence>
<evidence type="ECO:0000313" key="2">
    <source>
        <dbReference type="EMBL" id="KAJ2928998.1"/>
    </source>
</evidence>
<feature type="region of interest" description="Disordered" evidence="1">
    <location>
        <begin position="1"/>
        <end position="20"/>
    </location>
</feature>
<dbReference type="OrthoDB" id="10488167at2759"/>
<sequence length="246" mass="26132">MLTDLAEPTLGDIMEAGPPSSHETLVNTTTLNNVHCSFVVNTTEFNPDSKTFWNHGSEVDTPLALRAITPASIKSDRAGPNTRQGHTLELSRDYETSTPKLGSSPFLAKPEELSPTMTEIFGEAIAIPMACFEQEGFKIAYVVTSGSSSEESDSSALEDQLVLISTTQDSSPVSLTTPVDSSSSQSDQLENTNKCYCSQSDHKGVLFLPATPNPNLNSGPDELDAAGNPASEAASPFLGSPHNPLE</sequence>
<protein>
    <submittedName>
        <fullName evidence="2">Uncharacterized protein</fullName>
    </submittedName>
</protein>
<name>A0A9W8JDX1_9AGAR</name>
<proteinExistence type="predicted"/>
<feature type="non-terminal residue" evidence="2">
    <location>
        <position position="1"/>
    </location>
</feature>